<keyword evidence="2" id="KW-1185">Reference proteome</keyword>
<name>A0A0M3QEY8_9BACT</name>
<dbReference type="STRING" id="1603606.DSOUD_0518"/>
<proteinExistence type="predicted"/>
<dbReference type="RefSeq" id="WP_157671702.1">
    <property type="nucleotide sequence ID" value="NZ_CP010802.1"/>
</dbReference>
<accession>A0A0M3QEY8</accession>
<dbReference type="Proteomes" id="UP000057158">
    <property type="component" value="Chromosome"/>
</dbReference>
<dbReference type="Pfam" id="PF07027">
    <property type="entry name" value="DUF1318"/>
    <property type="match status" value="1"/>
</dbReference>
<protein>
    <recommendedName>
        <fullName evidence="3">DUF1318 domain-containing protein</fullName>
    </recommendedName>
</protein>
<organism evidence="1 2">
    <name type="scientific">Desulfuromonas soudanensis</name>
    <dbReference type="NCBI Taxonomy" id="1603606"/>
    <lineage>
        <taxon>Bacteria</taxon>
        <taxon>Pseudomonadati</taxon>
        <taxon>Thermodesulfobacteriota</taxon>
        <taxon>Desulfuromonadia</taxon>
        <taxon>Desulfuromonadales</taxon>
        <taxon>Desulfuromonadaceae</taxon>
        <taxon>Desulfuromonas</taxon>
    </lineage>
</organism>
<evidence type="ECO:0000313" key="2">
    <source>
        <dbReference type="Proteomes" id="UP000057158"/>
    </source>
</evidence>
<dbReference type="AlphaFoldDB" id="A0A0M3QEY8"/>
<dbReference type="KEGG" id="des:DSOUD_0518"/>
<sequence length="190" mass="21208">MKVSLRCLFWSGLLLAVSCVTVNIYFPAEEIRGAADRIVNEVWSDRPAPPAPAEEKAPGSSLFRLLQPNTAYAAQDIDVSTPEIRAIKESLKARAGKLFPYLDGGQIGLGNDGLLKVRSTEGLDMRSRAEASRLVQSENDDRMRLYREIARANDFPDRSDEVQEIFAGSWRDQASKGWYLEGKDGSWSRK</sequence>
<dbReference type="PATRIC" id="fig|1603606.3.peg.561"/>
<gene>
    <name evidence="1" type="ORF">DSOUD_0518</name>
</gene>
<dbReference type="PROSITE" id="PS51257">
    <property type="entry name" value="PROKAR_LIPOPROTEIN"/>
    <property type="match status" value="1"/>
</dbReference>
<evidence type="ECO:0000313" key="1">
    <source>
        <dbReference type="EMBL" id="ALC15309.1"/>
    </source>
</evidence>
<dbReference type="OrthoDB" id="8526313at2"/>
<dbReference type="EMBL" id="CP010802">
    <property type="protein sequence ID" value="ALC15309.1"/>
    <property type="molecule type" value="Genomic_DNA"/>
</dbReference>
<dbReference type="InterPro" id="IPR008309">
    <property type="entry name" value="YdbL"/>
</dbReference>
<evidence type="ECO:0008006" key="3">
    <source>
        <dbReference type="Google" id="ProtNLM"/>
    </source>
</evidence>
<reference evidence="1 2" key="1">
    <citation type="submission" date="2015-07" db="EMBL/GenBank/DDBJ databases">
        <title>Isolation and Genomic Characterization of a Novel Halophilic Metal-Reducing Deltaproteobacterium from the Deep Subsurface.</title>
        <authorList>
            <person name="Badalamenti J.P."/>
            <person name="Summers Z.M."/>
            <person name="Gralnick J.A."/>
            <person name="Bond D.R."/>
        </authorList>
    </citation>
    <scope>NUCLEOTIDE SEQUENCE [LARGE SCALE GENOMIC DNA]</scope>
    <source>
        <strain evidence="1 2">WTL</strain>
    </source>
</reference>